<dbReference type="RefSeq" id="WP_194120228.1">
    <property type="nucleotide sequence ID" value="NZ_JACYGY010000001.1"/>
</dbReference>
<reference evidence="3" key="1">
    <citation type="submission" date="2023-07" db="EMBL/GenBank/DDBJ databases">
        <title>Dyadobacter sp. nov 'subterranea' isolated from contaminted grondwater.</title>
        <authorList>
            <person name="Szabo I."/>
            <person name="Al-Omari J."/>
            <person name="Szerdahelyi S.G."/>
            <person name="Rado J."/>
        </authorList>
    </citation>
    <scope>NUCLEOTIDE SEQUENCE [LARGE SCALE GENOMIC DNA]</scope>
    <source>
        <strain evidence="3">UP-52</strain>
    </source>
</reference>
<proteinExistence type="predicted"/>
<name>A0ABR9W929_9BACT</name>
<feature type="signal peptide" evidence="1">
    <location>
        <begin position="1"/>
        <end position="22"/>
    </location>
</feature>
<dbReference type="InterPro" id="IPR018707">
    <property type="entry name" value="LpxR"/>
</dbReference>
<evidence type="ECO:0000313" key="3">
    <source>
        <dbReference type="Proteomes" id="UP000634134"/>
    </source>
</evidence>
<dbReference type="Proteomes" id="UP000634134">
    <property type="component" value="Unassembled WGS sequence"/>
</dbReference>
<accession>A0ABR9W929</accession>
<organism evidence="2 3">
    <name type="scientific">Dyadobacter subterraneus</name>
    <dbReference type="NCBI Taxonomy" id="2773304"/>
    <lineage>
        <taxon>Bacteria</taxon>
        <taxon>Pseudomonadati</taxon>
        <taxon>Bacteroidota</taxon>
        <taxon>Cytophagia</taxon>
        <taxon>Cytophagales</taxon>
        <taxon>Spirosomataceae</taxon>
        <taxon>Dyadobacter</taxon>
    </lineage>
</organism>
<feature type="chain" id="PRO_5045204148" evidence="1">
    <location>
        <begin position="23"/>
        <end position="332"/>
    </location>
</feature>
<evidence type="ECO:0000313" key="2">
    <source>
        <dbReference type="EMBL" id="MBE9461993.1"/>
    </source>
</evidence>
<keyword evidence="3" id="KW-1185">Reference proteome</keyword>
<dbReference type="EMBL" id="JACYGY010000001">
    <property type="protein sequence ID" value="MBE9461993.1"/>
    <property type="molecule type" value="Genomic_DNA"/>
</dbReference>
<evidence type="ECO:0000256" key="1">
    <source>
        <dbReference type="SAM" id="SignalP"/>
    </source>
</evidence>
<dbReference type="Pfam" id="PF09982">
    <property type="entry name" value="LpxR"/>
    <property type="match status" value="1"/>
</dbReference>
<dbReference type="InterPro" id="IPR037107">
    <property type="entry name" value="Put_OMP_sf"/>
</dbReference>
<comment type="caution">
    <text evidence="2">The sequence shown here is derived from an EMBL/GenBank/DDBJ whole genome shotgun (WGS) entry which is preliminary data.</text>
</comment>
<dbReference type="Gene3D" id="2.40.128.140">
    <property type="entry name" value="Outer membrane protein"/>
    <property type="match status" value="1"/>
</dbReference>
<sequence>MNKIAFYIAFSLLFVYTNQISAQPTTPTRLLSIYEDNDYLNLAGKGTDRAYTNGLRVEFFYETKKPFLLHLDDWLPKAGINSIDTYGWALMQMMFTPMDLSNPNYQAGDYPYSGMLLLTHSMISYNKTKRYNFRTQMLAGIRGPAALAEQSQILIHRLTGDQKPKGWQNQLDTKLLLNLSFTAEKQLANINTLAEIIAGASLSAGTVTNSVSVYPLIRLGKMARYFNGFFSQYSGGYATGRKLQFYLFTKPIISLVASNALMHGQIGRSPGTLWKDHPPFTAPGNHFTAELQYGFVFVIGKTSLSYTQKPTTAYSRGMYSHNTGNISLRISW</sequence>
<protein>
    <submittedName>
        <fullName evidence="2">Lipid A deacylase LpxR family protein</fullName>
    </submittedName>
</protein>
<keyword evidence="1" id="KW-0732">Signal</keyword>
<gene>
    <name evidence="2" type="ORF">IEE83_08870</name>
</gene>